<keyword evidence="1 2" id="KW-0732">Signal</keyword>
<dbReference type="Proteomes" id="UP000822688">
    <property type="component" value="Chromosome 4"/>
</dbReference>
<keyword evidence="4" id="KW-1185">Reference proteome</keyword>
<evidence type="ECO:0000256" key="1">
    <source>
        <dbReference type="ARBA" id="ARBA00022729"/>
    </source>
</evidence>
<accession>A0A8T0IEI8</accession>
<evidence type="ECO:0000313" key="3">
    <source>
        <dbReference type="EMBL" id="KAG0580888.1"/>
    </source>
</evidence>
<dbReference type="PANTHER" id="PTHR33184:SF77">
    <property type="entry name" value="TPD1 PROTEIN HOMOLOG 1-LIKE"/>
    <property type="match status" value="1"/>
</dbReference>
<evidence type="ECO:0000313" key="4">
    <source>
        <dbReference type="Proteomes" id="UP000822688"/>
    </source>
</evidence>
<evidence type="ECO:0000256" key="2">
    <source>
        <dbReference type="SAM" id="SignalP"/>
    </source>
</evidence>
<proteinExistence type="predicted"/>
<dbReference type="AlphaFoldDB" id="A0A8T0IEI8"/>
<name>A0A8T0IEI8_CERPU</name>
<sequence length="198" mass="21469">MMVSSEASPALTFACLVIFILAAFCVASRPIDLPLHEPAIAETPVLNDTSPLTSISTAADITPKPALQSVRYIDTAKDELAANVTTQAWVEGDCRLSDIEIKQGMVSTVGLPIFKVQVSNLCTNPRCSISSVIVHCGLFHTGGMLVNPKVFRRLDASKGTCIVNDGQQIPNADTISFEYKEIWVQKITFLSGRLNCQR</sequence>
<feature type="signal peptide" evidence="2">
    <location>
        <begin position="1"/>
        <end position="27"/>
    </location>
</feature>
<dbReference type="EMBL" id="CM026424">
    <property type="protein sequence ID" value="KAG0580888.1"/>
    <property type="molecule type" value="Genomic_DNA"/>
</dbReference>
<reference evidence="3" key="1">
    <citation type="submission" date="2020-06" db="EMBL/GenBank/DDBJ databases">
        <title>WGS assembly of Ceratodon purpureus strain R40.</title>
        <authorList>
            <person name="Carey S.B."/>
            <person name="Jenkins J."/>
            <person name="Shu S."/>
            <person name="Lovell J.T."/>
            <person name="Sreedasyam A."/>
            <person name="Maumus F."/>
            <person name="Tiley G.P."/>
            <person name="Fernandez-Pozo N."/>
            <person name="Barry K."/>
            <person name="Chen C."/>
            <person name="Wang M."/>
            <person name="Lipzen A."/>
            <person name="Daum C."/>
            <person name="Saski C.A."/>
            <person name="Payton A.C."/>
            <person name="Mcbreen J.C."/>
            <person name="Conrad R.E."/>
            <person name="Kollar L.M."/>
            <person name="Olsson S."/>
            <person name="Huttunen S."/>
            <person name="Landis J.B."/>
            <person name="Wickett N.J."/>
            <person name="Johnson M.G."/>
            <person name="Rensing S.A."/>
            <person name="Grimwood J."/>
            <person name="Schmutz J."/>
            <person name="Mcdaniel S.F."/>
        </authorList>
    </citation>
    <scope>NUCLEOTIDE SEQUENCE</scope>
    <source>
        <strain evidence="3">R40</strain>
    </source>
</reference>
<comment type="caution">
    <text evidence="3">The sequence shown here is derived from an EMBL/GenBank/DDBJ whole genome shotgun (WGS) entry which is preliminary data.</text>
</comment>
<dbReference type="Pfam" id="PF24068">
    <property type="entry name" value="TPD1_C"/>
    <property type="match status" value="1"/>
</dbReference>
<gene>
    <name evidence="3" type="ORF">KC19_4G207900</name>
</gene>
<organism evidence="3 4">
    <name type="scientific">Ceratodon purpureus</name>
    <name type="common">Fire moss</name>
    <name type="synonym">Dicranum purpureum</name>
    <dbReference type="NCBI Taxonomy" id="3225"/>
    <lineage>
        <taxon>Eukaryota</taxon>
        <taxon>Viridiplantae</taxon>
        <taxon>Streptophyta</taxon>
        <taxon>Embryophyta</taxon>
        <taxon>Bryophyta</taxon>
        <taxon>Bryophytina</taxon>
        <taxon>Bryopsida</taxon>
        <taxon>Dicranidae</taxon>
        <taxon>Pseudoditrichales</taxon>
        <taxon>Ditrichaceae</taxon>
        <taxon>Ceratodon</taxon>
    </lineage>
</organism>
<dbReference type="InterPro" id="IPR040361">
    <property type="entry name" value="TPD1"/>
</dbReference>
<protein>
    <submittedName>
        <fullName evidence="3">Uncharacterized protein</fullName>
    </submittedName>
</protein>
<dbReference type="GO" id="GO:0001709">
    <property type="term" value="P:cell fate determination"/>
    <property type="evidence" value="ECO:0007669"/>
    <property type="project" value="TreeGrafter"/>
</dbReference>
<feature type="chain" id="PRO_5035942480" evidence="2">
    <location>
        <begin position="28"/>
        <end position="198"/>
    </location>
</feature>
<dbReference type="PANTHER" id="PTHR33184">
    <property type="entry name" value="PROTEIN TAPETUM DETERMINANT 1-LIKE-RELATED"/>
    <property type="match status" value="1"/>
</dbReference>